<evidence type="ECO:0000313" key="2">
    <source>
        <dbReference type="EMBL" id="OCK79891.1"/>
    </source>
</evidence>
<dbReference type="PANTHER" id="PTHR11559">
    <property type="entry name" value="CARBOXYLESTERASE"/>
    <property type="match status" value="1"/>
</dbReference>
<dbReference type="Proteomes" id="UP000250266">
    <property type="component" value="Unassembled WGS sequence"/>
</dbReference>
<dbReference type="InterPro" id="IPR002018">
    <property type="entry name" value="CarbesteraseB"/>
</dbReference>
<gene>
    <name evidence="2" type="ORF">K432DRAFT_417041</name>
</gene>
<proteinExistence type="predicted"/>
<evidence type="ECO:0000259" key="1">
    <source>
        <dbReference type="Pfam" id="PF00135"/>
    </source>
</evidence>
<dbReference type="AlphaFoldDB" id="A0A8E2E9G5"/>
<dbReference type="SUPFAM" id="SSF53474">
    <property type="entry name" value="alpha/beta-Hydrolases"/>
    <property type="match status" value="1"/>
</dbReference>
<feature type="domain" description="Carboxylesterase type B" evidence="1">
    <location>
        <begin position="14"/>
        <end position="134"/>
    </location>
</feature>
<feature type="domain" description="Carboxylesterase type B" evidence="1">
    <location>
        <begin position="136"/>
        <end position="313"/>
    </location>
</feature>
<dbReference type="InterPro" id="IPR029058">
    <property type="entry name" value="AB_hydrolase_fold"/>
</dbReference>
<dbReference type="EMBL" id="KV744983">
    <property type="protein sequence ID" value="OCK79891.1"/>
    <property type="molecule type" value="Genomic_DNA"/>
</dbReference>
<dbReference type="InterPro" id="IPR050309">
    <property type="entry name" value="Type-B_Carboxylest/Lipase"/>
</dbReference>
<keyword evidence="2" id="KW-0378">Hydrolase</keyword>
<reference evidence="2 3" key="1">
    <citation type="journal article" date="2016" name="Nat. Commun.">
        <title>Ectomycorrhizal ecology is imprinted in the genome of the dominant symbiotic fungus Cenococcum geophilum.</title>
        <authorList>
            <consortium name="DOE Joint Genome Institute"/>
            <person name="Peter M."/>
            <person name="Kohler A."/>
            <person name="Ohm R.A."/>
            <person name="Kuo A."/>
            <person name="Krutzmann J."/>
            <person name="Morin E."/>
            <person name="Arend M."/>
            <person name="Barry K.W."/>
            <person name="Binder M."/>
            <person name="Choi C."/>
            <person name="Clum A."/>
            <person name="Copeland A."/>
            <person name="Grisel N."/>
            <person name="Haridas S."/>
            <person name="Kipfer T."/>
            <person name="LaButti K."/>
            <person name="Lindquist E."/>
            <person name="Lipzen A."/>
            <person name="Maire R."/>
            <person name="Meier B."/>
            <person name="Mihaltcheva S."/>
            <person name="Molinier V."/>
            <person name="Murat C."/>
            <person name="Poggeler S."/>
            <person name="Quandt C.A."/>
            <person name="Sperisen C."/>
            <person name="Tritt A."/>
            <person name="Tisserant E."/>
            <person name="Crous P.W."/>
            <person name="Henrissat B."/>
            <person name="Nehls U."/>
            <person name="Egli S."/>
            <person name="Spatafora J.W."/>
            <person name="Grigoriev I.V."/>
            <person name="Martin F.M."/>
        </authorList>
    </citation>
    <scope>NUCLEOTIDE SEQUENCE [LARGE SCALE GENOMIC DNA]</scope>
    <source>
        <strain evidence="2 3">CBS 459.81</strain>
    </source>
</reference>
<dbReference type="GO" id="GO:0016787">
    <property type="term" value="F:hydrolase activity"/>
    <property type="evidence" value="ECO:0007669"/>
    <property type="project" value="UniProtKB-KW"/>
</dbReference>
<dbReference type="Gene3D" id="3.40.50.1820">
    <property type="entry name" value="alpha/beta hydrolase"/>
    <property type="match status" value="3"/>
</dbReference>
<dbReference type="Pfam" id="PF00135">
    <property type="entry name" value="COesterase"/>
    <property type="match status" value="2"/>
</dbReference>
<organism evidence="2 3">
    <name type="scientific">Lepidopterella palustris CBS 459.81</name>
    <dbReference type="NCBI Taxonomy" id="1314670"/>
    <lineage>
        <taxon>Eukaryota</taxon>
        <taxon>Fungi</taxon>
        <taxon>Dikarya</taxon>
        <taxon>Ascomycota</taxon>
        <taxon>Pezizomycotina</taxon>
        <taxon>Dothideomycetes</taxon>
        <taxon>Pleosporomycetidae</taxon>
        <taxon>Mytilinidiales</taxon>
        <taxon>Argynnaceae</taxon>
        <taxon>Lepidopterella</taxon>
    </lineage>
</organism>
<sequence>MVDSMFGLSVGQGVQTSCGFILGSPALHRKDVSTYLGIPFAQPPVGELRWAAPQEFIGKDTINATAFVSYLPHTGNKSSSPRFNGLLVTQSPYVYGTPLFQPSRSKRHCLTLHIWTKPQMGEKAKAVLVWIYGGDNYRVNVFGFPGLPGLGQNLGLLDQRLAIEWVHKNIAALGGDPNRITIFGQSAGGASVDYYSYAWMSDPIVAGFIEESGTATGFSYSGSADNNTAAWYNATERLGCGGPSTGISSSVECMRMKTFQEILNATSDGSFAPTIDNRIIFSDYPARVTAGNLSKKPYLIGNTDYEAGVFRIEIPLTDAQWEIAGLITFTWPAAAAAKARSAQAVPIWRYRWFGNFPNLRLSASPDSGAWHGSELPIVFGTAENVSGAPDAFAESVITAYIQGAWAAFAKNLDSGLSNFPYLWPRYNPSTFDNETWASFVSPSTYGSGCGTLGVPV</sequence>
<accession>A0A8E2E9G5</accession>
<name>A0A8E2E9G5_9PEZI</name>
<protein>
    <submittedName>
        <fullName evidence="2">Alpha/beta-hydrolase</fullName>
    </submittedName>
</protein>
<keyword evidence="3" id="KW-1185">Reference proteome</keyword>
<dbReference type="OrthoDB" id="408631at2759"/>
<evidence type="ECO:0000313" key="3">
    <source>
        <dbReference type="Proteomes" id="UP000250266"/>
    </source>
</evidence>